<dbReference type="PANTHER" id="PTHR23175:SF16">
    <property type="entry name" value="RHO GTPASE-ACTIVATING PROTEIN 21"/>
    <property type="match status" value="1"/>
</dbReference>
<feature type="region of interest" description="Disordered" evidence="12">
    <location>
        <begin position="1839"/>
        <end position="1862"/>
    </location>
</feature>
<evidence type="ECO:0000259" key="15">
    <source>
        <dbReference type="PROSITE" id="PS50238"/>
    </source>
</evidence>
<feature type="compositionally biased region" description="Low complexity" evidence="12">
    <location>
        <begin position="1357"/>
        <end position="1370"/>
    </location>
</feature>
<dbReference type="GO" id="GO:0030659">
    <property type="term" value="C:cytoplasmic vesicle membrane"/>
    <property type="evidence" value="ECO:0007669"/>
    <property type="project" value="UniProtKB-SubCell"/>
</dbReference>
<dbReference type="GO" id="GO:0005856">
    <property type="term" value="C:cytoskeleton"/>
    <property type="evidence" value="ECO:0007669"/>
    <property type="project" value="UniProtKB-SubCell"/>
</dbReference>
<feature type="domain" description="PDZ" evidence="14">
    <location>
        <begin position="57"/>
        <end position="165"/>
    </location>
</feature>
<dbReference type="InterPro" id="IPR000198">
    <property type="entry name" value="RhoGAP_dom"/>
</dbReference>
<keyword evidence="6" id="KW-0963">Cytoplasm</keyword>
<keyword evidence="7" id="KW-0965">Cell junction</keyword>
<feature type="compositionally biased region" description="Polar residues" evidence="12">
    <location>
        <begin position="1474"/>
        <end position="1486"/>
    </location>
</feature>
<evidence type="ECO:0000313" key="16">
    <source>
        <dbReference type="Proteomes" id="UP000515152"/>
    </source>
</evidence>
<dbReference type="InterPro" id="IPR041681">
    <property type="entry name" value="PH_9"/>
</dbReference>
<dbReference type="CDD" id="cd04395">
    <property type="entry name" value="RhoGAP_ARHGAP21"/>
    <property type="match status" value="1"/>
</dbReference>
<dbReference type="PROSITE" id="PS50003">
    <property type="entry name" value="PH_DOMAIN"/>
    <property type="match status" value="1"/>
</dbReference>
<feature type="compositionally biased region" description="Low complexity" evidence="12">
    <location>
        <begin position="608"/>
        <end position="617"/>
    </location>
</feature>
<dbReference type="OrthoDB" id="6281275at2759"/>
<dbReference type="Pfam" id="PF00620">
    <property type="entry name" value="RhoGAP"/>
    <property type="match status" value="1"/>
</dbReference>
<feature type="compositionally biased region" description="Low complexity" evidence="12">
    <location>
        <begin position="571"/>
        <end position="580"/>
    </location>
</feature>
<feature type="region of interest" description="Disordered" evidence="12">
    <location>
        <begin position="999"/>
        <end position="1042"/>
    </location>
</feature>
<evidence type="ECO:0000256" key="7">
    <source>
        <dbReference type="ARBA" id="ARBA00022949"/>
    </source>
</evidence>
<dbReference type="InterPro" id="IPR041489">
    <property type="entry name" value="PDZ_6"/>
</dbReference>
<dbReference type="SUPFAM" id="SSF50729">
    <property type="entry name" value="PH domain-like"/>
    <property type="match status" value="1"/>
</dbReference>
<comment type="subcellular location">
    <subcellularLocation>
        <location evidence="2">Cell junction</location>
    </subcellularLocation>
    <subcellularLocation>
        <location evidence="1">Cytoplasm</location>
        <location evidence="1">Cytoskeleton</location>
    </subcellularLocation>
    <subcellularLocation>
        <location evidence="3">Cytoplasmic vesicle membrane</location>
        <topology evidence="3">Peripheral membrane protein</topology>
    </subcellularLocation>
    <subcellularLocation>
        <location evidence="4">Golgi apparatus membrane</location>
        <topology evidence="4">Peripheral membrane protein</topology>
    </subcellularLocation>
</comment>
<feature type="region of interest" description="Disordered" evidence="12">
    <location>
        <begin position="489"/>
        <end position="668"/>
    </location>
</feature>
<organism evidence="16 17">
    <name type="scientific">Clupea harengus</name>
    <name type="common">Atlantic herring</name>
    <dbReference type="NCBI Taxonomy" id="7950"/>
    <lineage>
        <taxon>Eukaryota</taxon>
        <taxon>Metazoa</taxon>
        <taxon>Chordata</taxon>
        <taxon>Craniata</taxon>
        <taxon>Vertebrata</taxon>
        <taxon>Euteleostomi</taxon>
        <taxon>Actinopterygii</taxon>
        <taxon>Neopterygii</taxon>
        <taxon>Teleostei</taxon>
        <taxon>Clupei</taxon>
        <taxon>Clupeiformes</taxon>
        <taxon>Clupeoidei</taxon>
        <taxon>Clupeidae</taxon>
        <taxon>Clupea</taxon>
    </lineage>
</organism>
<dbReference type="CDD" id="cd01253">
    <property type="entry name" value="PH_ARHGAP21-like"/>
    <property type="match status" value="1"/>
</dbReference>
<evidence type="ECO:0000259" key="14">
    <source>
        <dbReference type="PROSITE" id="PS50106"/>
    </source>
</evidence>
<evidence type="ECO:0000256" key="5">
    <source>
        <dbReference type="ARBA" id="ARBA00022468"/>
    </source>
</evidence>
<keyword evidence="9" id="KW-0472">Membrane</keyword>
<dbReference type="PROSITE" id="PS50238">
    <property type="entry name" value="RHOGAP"/>
    <property type="match status" value="1"/>
</dbReference>
<feature type="domain" description="PH" evidence="13">
    <location>
        <begin position="861"/>
        <end position="975"/>
    </location>
</feature>
<feature type="region of interest" description="Disordered" evidence="12">
    <location>
        <begin position="1290"/>
        <end position="1503"/>
    </location>
</feature>
<accession>A0A6P8F3P9</accession>
<feature type="compositionally biased region" description="Low complexity" evidence="12">
    <location>
        <begin position="1000"/>
        <end position="1012"/>
    </location>
</feature>
<dbReference type="RefSeq" id="XP_031418615.1">
    <property type="nucleotide sequence ID" value="XM_031562755.2"/>
</dbReference>
<dbReference type="InterPro" id="IPR011993">
    <property type="entry name" value="PH-like_dom_sf"/>
</dbReference>
<feature type="compositionally biased region" description="Polar residues" evidence="12">
    <location>
        <begin position="1450"/>
        <end position="1463"/>
    </location>
</feature>
<dbReference type="GO" id="GO:0005096">
    <property type="term" value="F:GTPase activator activity"/>
    <property type="evidence" value="ECO:0007669"/>
    <property type="project" value="UniProtKB-KW"/>
</dbReference>
<sequence>MATHRMGPSDEDDDARLSARLPMGEDGAEHGDSTGSLFQLEEGEDDEESFSWPGPKTLRLRRTSQGFGFTLRHFIVYPPESAVHSSLKEEEHGHRGRQRNRLEPMDTIFVKQVKDGGPANGAGLCTGDRIVKVNGESIIGKTYSQVIALIQNSEAFLELCVMPKDEDILQLAYSQDAYLKGHDPYSGNARHIPQPPPVCYPRVDGKPPSGMAQATESPSPGGLPPPELGYRVEIPVPPSPPPPMPMPMPISKAQTAVCVCSESGVRTVVVPPDGHMGHPGPGHRADYMMMGPDPVLIRPRPGVASGGRPSYPHPRKADLYPAYHGDPYGMQPVHYHPAASASPGSHQNIDWRSYQTYREYIDNKGLHTYGRSIQERLDSLRAATQGGHLAMPCGPPPLAHGWDPRLRRRSTSHERSYAGPPLPPPPRSASQDRMSGSERARHHHHPDWPRSASPGRPRPQSPCTLHGLRRALDLHQPAAWPADRRMYARAEPQQRPSRQSLPPRALLHRSPPGYGPNSSMRGRAQIGIRTDIPPPNVPTERPSRLGMSLTPETGPKDPRVVGNHLSHPPHHLQLQQQQQRARAETAETGRERDRETGRERDLGVGLRSSSCSSTPPSLRQQHQRGAGALRPHLQDQQGPTNGRSGPVEGVKMREKPPTGSKNGTPPLRHPSYILAVNEAEGGASGQAGTGVAGVAGVPGVCWLPNDARREVQMRRIGEQLNESFSSTLDESLDSIPFIDEPASPSVDRDAAHIPASVVISGTSAPSAATPSPAASSPLIRRQLSHDQESLKNAILESQNGTKTERSKSYDEGLDNYREEGRGRSSSKHMPSLKVFRKAVDGHKSSEDSGSRRDSSSDVFGDSSKEGWLNFRQLNTDKNKRVGGGTRGWKQMYSVLRGHSLYLYREKKECLAHANSQLEEVPQPICIKACLIDISYSETKRKNVLRLTTSDCEYLCQAESRDDMLSWIRVIQENSNLDEENATMTSTDLINRKIREYTLMSAPSKSKSQSPHSPKYEDRKSYSKDDSSPPRDKAAWRRGIPGLMRKTEKKPTAGITFGVRLDNCPPARLNRFVPLIVEVCCTLVEERGLDYTGIYRVPGNNAAISSMQEELDTKGMGDIDIEEDKWRDLNVISSLLKSFFRKLPEPLFTNEKYEDFIDANRTPDAVKRLKELKRLIHELPDHHYETLKYLSGHLKAVSENCEKNKMEPRNLAIVFGPTLVRTSDDNMTHMVTHMPDQYKIVETLIQHCDWFFNEEGEEEPIAVELYSAVQSQPVPNIDHLLPNIGRTAASAGEVSDSASDSAKSKQGSWGSGKDQYSRELLRSSIFASRKRKKPKDKPQPSSSDDDLDALFPKKESQEQSAQPAWPQQPSEGKGDDEEEDDEGEGQEEEEGRRENGERVSGEEQTASRLDQTPDALLSNGGDDDGSAHQPEPYTCSCPSPKPGSSPILSYRMQSARQCSLSDPPSSVCDEGCTSDLGTLNSTSSQASVGRPPRQRGRIPGSWTGDGAALAAEVCSITSDYSTTSSMTFMTADRDGGSTIMSPDLRSGAESRATVATHDDDADDERSELVSEGRPMETDSESDLSVFAVCREAGSCSEESGQVPAPVAAAAPEMANACGSSLVASQRLIAGDTLARKKSNRHKTDSESSVESGREGGRLAWVLGAVKGRSSTGSQSSSSPRCSGEQPTGVVVVGSDQGGSSSVAGAGVPADDDNPAWRLKITDRLKFRLRSSADDMFGVGRSPETRAKRKGNIRRRHTMGGQRDFAELTVLGEPSELSAVDRLKPKCSSQDFSIGDWIVRERHRVSNPEVSLLGAASSSSSSQTLQGLGHDCPLHAFVQGDGLLPNGDGPSTQGKSLSLGADAHPHKLSGSQVVRSRFYQYL</sequence>
<keyword evidence="8" id="KW-0333">Golgi apparatus</keyword>
<dbReference type="PROSITE" id="PS50106">
    <property type="entry name" value="PDZ"/>
    <property type="match status" value="1"/>
</dbReference>
<dbReference type="CTD" id="326745"/>
<feature type="region of interest" description="Disordered" evidence="12">
    <location>
        <begin position="204"/>
        <end position="226"/>
    </location>
</feature>
<dbReference type="InterPro" id="IPR008936">
    <property type="entry name" value="Rho_GTPase_activation_prot"/>
</dbReference>
<evidence type="ECO:0000256" key="11">
    <source>
        <dbReference type="ARBA" id="ARBA00023329"/>
    </source>
</evidence>
<dbReference type="Gene3D" id="2.30.42.10">
    <property type="match status" value="1"/>
</dbReference>
<feature type="region of interest" description="Disordered" evidence="12">
    <location>
        <begin position="409"/>
        <end position="464"/>
    </location>
</feature>
<keyword evidence="10" id="KW-0206">Cytoskeleton</keyword>
<evidence type="ECO:0000256" key="3">
    <source>
        <dbReference type="ARBA" id="ARBA00004284"/>
    </source>
</evidence>
<feature type="region of interest" description="Disordered" evidence="12">
    <location>
        <begin position="794"/>
        <end position="860"/>
    </location>
</feature>
<feature type="compositionally biased region" description="Basic and acidic residues" evidence="12">
    <location>
        <begin position="1640"/>
        <end position="1655"/>
    </location>
</feature>
<keyword evidence="11" id="KW-0968">Cytoplasmic vesicle</keyword>
<proteinExistence type="predicted"/>
<evidence type="ECO:0000256" key="2">
    <source>
        <dbReference type="ARBA" id="ARBA00004282"/>
    </source>
</evidence>
<dbReference type="Gene3D" id="1.10.555.10">
    <property type="entry name" value="Rho GTPase activation protein"/>
    <property type="match status" value="1"/>
</dbReference>
<dbReference type="Gene3D" id="2.30.29.30">
    <property type="entry name" value="Pleckstrin-homology domain (PH domain)/Phosphotyrosine-binding domain (PTB)"/>
    <property type="match status" value="1"/>
</dbReference>
<dbReference type="GO" id="GO:0070161">
    <property type="term" value="C:anchoring junction"/>
    <property type="evidence" value="ECO:0007669"/>
    <property type="project" value="UniProtKB-SubCell"/>
</dbReference>
<evidence type="ECO:0000256" key="10">
    <source>
        <dbReference type="ARBA" id="ARBA00023212"/>
    </source>
</evidence>
<dbReference type="Pfam" id="PF15410">
    <property type="entry name" value="PH_9"/>
    <property type="match status" value="1"/>
</dbReference>
<name>A0A6P8F3P9_CLUHA</name>
<evidence type="ECO:0000256" key="1">
    <source>
        <dbReference type="ARBA" id="ARBA00004245"/>
    </source>
</evidence>
<protein>
    <submittedName>
        <fullName evidence="17">LOW QUALITY PROTEIN: rho GTPase-activating protein 21</fullName>
    </submittedName>
</protein>
<feature type="region of interest" description="Disordered" evidence="12">
    <location>
        <begin position="1"/>
        <end position="57"/>
    </location>
</feature>
<dbReference type="PANTHER" id="PTHR23175">
    <property type="entry name" value="PDZ DOMAIN-CONTAINING PROTEIN"/>
    <property type="match status" value="1"/>
</dbReference>
<dbReference type="CDD" id="cd06756">
    <property type="entry name" value="PDZ_ARHGAP21_23-like"/>
    <property type="match status" value="1"/>
</dbReference>
<dbReference type="SUPFAM" id="SSF48350">
    <property type="entry name" value="GTPase activation domain, GAP"/>
    <property type="match status" value="1"/>
</dbReference>
<feature type="compositionally biased region" description="Acidic residues" evidence="12">
    <location>
        <begin position="1373"/>
        <end position="1388"/>
    </location>
</feature>
<dbReference type="KEGG" id="char:105891312"/>
<dbReference type="Gene3D" id="1.20.5.220">
    <property type="match status" value="1"/>
</dbReference>
<feature type="region of interest" description="Disordered" evidence="12">
    <location>
        <begin position="1531"/>
        <end position="1582"/>
    </location>
</feature>
<dbReference type="FunFam" id="2.30.42.10:FF:000066">
    <property type="entry name" value="Rho GTPase activating protein 21"/>
    <property type="match status" value="1"/>
</dbReference>
<feature type="region of interest" description="Disordered" evidence="12">
    <location>
        <begin position="1630"/>
        <end position="1707"/>
    </location>
</feature>
<evidence type="ECO:0000259" key="13">
    <source>
        <dbReference type="PROSITE" id="PS50003"/>
    </source>
</evidence>
<evidence type="ECO:0000256" key="12">
    <source>
        <dbReference type="SAM" id="MobiDB-lite"/>
    </source>
</evidence>
<dbReference type="SMART" id="SM00228">
    <property type="entry name" value="PDZ"/>
    <property type="match status" value="1"/>
</dbReference>
<dbReference type="SMART" id="SM00324">
    <property type="entry name" value="RhoGAP"/>
    <property type="match status" value="1"/>
</dbReference>
<evidence type="ECO:0000256" key="9">
    <source>
        <dbReference type="ARBA" id="ARBA00023136"/>
    </source>
</evidence>
<evidence type="ECO:0000256" key="8">
    <source>
        <dbReference type="ARBA" id="ARBA00023034"/>
    </source>
</evidence>
<keyword evidence="5" id="KW-0343">GTPase activation</keyword>
<feature type="compositionally biased region" description="Basic and acidic residues" evidence="12">
    <location>
        <begin position="802"/>
        <end position="822"/>
    </location>
</feature>
<feature type="compositionally biased region" description="Low complexity" evidence="12">
    <location>
        <begin position="493"/>
        <end position="505"/>
    </location>
</feature>
<feature type="compositionally biased region" description="Basic and acidic residues" evidence="12">
    <location>
        <begin position="837"/>
        <end position="855"/>
    </location>
</feature>
<feature type="compositionally biased region" description="Basic and acidic residues" evidence="12">
    <location>
        <begin position="1565"/>
        <end position="1575"/>
    </location>
</feature>
<dbReference type="SUPFAM" id="SSF50156">
    <property type="entry name" value="PDZ domain-like"/>
    <property type="match status" value="1"/>
</dbReference>
<feature type="compositionally biased region" description="Low complexity" evidence="12">
    <location>
        <begin position="1294"/>
        <end position="1304"/>
    </location>
</feature>
<feature type="compositionally biased region" description="Basic and acidic residues" evidence="12">
    <location>
        <begin position="1389"/>
        <end position="1400"/>
    </location>
</feature>
<dbReference type="InterPro" id="IPR036034">
    <property type="entry name" value="PDZ_sf"/>
</dbReference>
<gene>
    <name evidence="17" type="primary">arhgap21b</name>
</gene>
<dbReference type="InterPro" id="IPR001849">
    <property type="entry name" value="PH_domain"/>
</dbReference>
<dbReference type="InterPro" id="IPR001478">
    <property type="entry name" value="PDZ"/>
</dbReference>
<feature type="compositionally biased region" description="Basic and acidic residues" evidence="12">
    <location>
        <begin position="1013"/>
        <end position="1034"/>
    </location>
</feature>
<dbReference type="FunFam" id="1.10.555.10:FF:000014">
    <property type="entry name" value="Rho GTPase activating protein 21"/>
    <property type="match status" value="1"/>
</dbReference>
<feature type="compositionally biased region" description="Low complexity" evidence="12">
    <location>
        <begin position="1668"/>
        <end position="1706"/>
    </location>
</feature>
<feature type="compositionally biased region" description="Basic and acidic residues" evidence="12">
    <location>
        <begin position="581"/>
        <end position="602"/>
    </location>
</feature>
<dbReference type="GO" id="GO:0007165">
    <property type="term" value="P:signal transduction"/>
    <property type="evidence" value="ECO:0007669"/>
    <property type="project" value="InterPro"/>
</dbReference>
<feature type="compositionally biased region" description="Low complexity" evidence="12">
    <location>
        <begin position="1434"/>
        <end position="1445"/>
    </location>
</feature>
<dbReference type="GeneID" id="105891312"/>
<dbReference type="Pfam" id="PF17820">
    <property type="entry name" value="PDZ_6"/>
    <property type="match status" value="1"/>
</dbReference>
<dbReference type="SMART" id="SM00233">
    <property type="entry name" value="PH"/>
    <property type="match status" value="1"/>
</dbReference>
<reference evidence="17" key="1">
    <citation type="submission" date="2025-08" db="UniProtKB">
        <authorList>
            <consortium name="RefSeq"/>
        </authorList>
    </citation>
    <scope>IDENTIFICATION</scope>
</reference>
<dbReference type="Proteomes" id="UP000515152">
    <property type="component" value="Chromosome 25"/>
</dbReference>
<evidence type="ECO:0000256" key="6">
    <source>
        <dbReference type="ARBA" id="ARBA00022490"/>
    </source>
</evidence>
<evidence type="ECO:0000256" key="4">
    <source>
        <dbReference type="ARBA" id="ARBA00004395"/>
    </source>
</evidence>
<dbReference type="GO" id="GO:0000139">
    <property type="term" value="C:Golgi membrane"/>
    <property type="evidence" value="ECO:0007669"/>
    <property type="project" value="UniProtKB-SubCell"/>
</dbReference>
<feature type="domain" description="Rho-GAP" evidence="15">
    <location>
        <begin position="1066"/>
        <end position="1251"/>
    </location>
</feature>
<feature type="compositionally biased region" description="Polar residues" evidence="12">
    <location>
        <begin position="634"/>
        <end position="643"/>
    </location>
</feature>
<evidence type="ECO:0000313" key="17">
    <source>
        <dbReference type="RefSeq" id="XP_031418615.1"/>
    </source>
</evidence>
<keyword evidence="16" id="KW-1185">Reference proteome</keyword>